<evidence type="ECO:0000256" key="6">
    <source>
        <dbReference type="ARBA" id="ARBA00022840"/>
    </source>
</evidence>
<dbReference type="PANTHER" id="PTHR43289">
    <property type="entry name" value="MITOGEN-ACTIVATED PROTEIN KINASE KINASE KINASE 20-RELATED"/>
    <property type="match status" value="1"/>
</dbReference>
<evidence type="ECO:0000256" key="4">
    <source>
        <dbReference type="ARBA" id="ARBA00022741"/>
    </source>
</evidence>
<evidence type="ECO:0000256" key="3">
    <source>
        <dbReference type="ARBA" id="ARBA00022737"/>
    </source>
</evidence>
<evidence type="ECO:0000313" key="12">
    <source>
        <dbReference type="Proteomes" id="UP001164459"/>
    </source>
</evidence>
<keyword evidence="12" id="KW-1185">Reference proteome</keyword>
<reference evidence="11" key="1">
    <citation type="submission" date="2022-11" db="EMBL/GenBank/DDBJ databases">
        <title>Minimal conservation of predation-associated metabolite biosynthetic gene clusters underscores biosynthetic potential of Myxococcota including descriptions for ten novel species: Archangium lansinium sp. nov., Myxococcus landrumus sp. nov., Nannocystis bai.</title>
        <authorList>
            <person name="Ahearne A."/>
            <person name="Stevens C."/>
            <person name="Dowd S."/>
        </authorList>
    </citation>
    <scope>NUCLEOTIDE SEQUENCE</scope>
    <source>
        <strain evidence="11">Fl3</strain>
    </source>
</reference>
<keyword evidence="3" id="KW-0677">Repeat</keyword>
<proteinExistence type="predicted"/>
<dbReference type="PROSITE" id="PS00108">
    <property type="entry name" value="PROTEIN_KINASE_ST"/>
    <property type="match status" value="1"/>
</dbReference>
<keyword evidence="6 8" id="KW-0067">ATP-binding</keyword>
<dbReference type="Pfam" id="PF00400">
    <property type="entry name" value="WD40"/>
    <property type="match status" value="2"/>
</dbReference>
<dbReference type="SUPFAM" id="SSF56112">
    <property type="entry name" value="Protein kinase-like (PK-like)"/>
    <property type="match status" value="1"/>
</dbReference>
<protein>
    <submittedName>
        <fullName evidence="11">Serine/threonine-protein kinase</fullName>
    </submittedName>
</protein>
<evidence type="ECO:0000256" key="8">
    <source>
        <dbReference type="PROSITE-ProRule" id="PRU10141"/>
    </source>
</evidence>
<dbReference type="SMART" id="SM00320">
    <property type="entry name" value="WD40"/>
    <property type="match status" value="4"/>
</dbReference>
<evidence type="ECO:0000313" key="11">
    <source>
        <dbReference type="EMBL" id="WAS99299.1"/>
    </source>
</evidence>
<dbReference type="SUPFAM" id="SSF50998">
    <property type="entry name" value="Quinoprotein alcohol dehydrogenase-like"/>
    <property type="match status" value="1"/>
</dbReference>
<dbReference type="InterPro" id="IPR008271">
    <property type="entry name" value="Ser/Thr_kinase_AS"/>
</dbReference>
<dbReference type="InterPro" id="IPR017441">
    <property type="entry name" value="Protein_kinase_ATP_BS"/>
</dbReference>
<dbReference type="EMBL" id="CP114040">
    <property type="protein sequence ID" value="WAS99299.1"/>
    <property type="molecule type" value="Genomic_DNA"/>
</dbReference>
<sequence>MPVPPFDRTHHFPDVDPTDPDGLADLAGLPRPELRRTPELEVMRVRLADELFGVSVATPRIGRFRVLGVLGRGGMGEVYAAHDDELDRRVAVKLLHGSREAGPLARARLTREALSLARLSHPNVVQLHEVGEHAGQVYVAMEYIDGHVLTDWLHALPAGPRRWEAVLAVFLAAGRGLQAAHDAGLVHRDFKPANVLVGVDGRARVLDFGLARFSGDLEDDLKDMSESPGEFAGLTATGAVLGTPAYMAPELFTGGLASPASDQYAFCVALYQGLHGRWPHAGDSFAELVAARTSGAIAAPDPRRGVPGWLHAAVVRGLEVAPASRWPSMAALLRELGRDRRAAARRTVLRLAGAALVGVAGLAGTQAWQAAQEAARADRAELLAERRANESERAQFERATIAAAEQAAEVLRLSSTPGHERDALVRGIQLAAPHGPDFAGAPALVFDGLAAALPALIPHATLDGRRGAVKVAFTPDGTRVASLHGDGSLRLWDADSGAELWATQGVEGHTNAGIGSTLAFDRDGTRLLTDGVGPRERPRCTVWDVATGTLTRELSDCAAPQLAAGGAHVVGRLRPDEDDRGLAAWDLATGAIAWQLAGNFGDILLARDGQAVIVARDDHALDLLAVADGRRLARLPPVPGARPSRFDRLGLAAGGDLLAVAEAEGELRLWDLDENRLLRSLGPAHGVPRFLHDDTRLVLDDWHQRLYDVTTGDLLALWPEPSSGAVELAGGAVVSRFDDQLLLRSGATGQLVTRTRGHRGFIRDVVASPDGTRFATASDDGTVRLWRTGDPRVLRRRQAPPGERVTAFDDAFVATLDEAGVTRIRTDSDAPVATIPAFPGIFGVPLVARVPAGFLVWPFAVYSPSEWSIRLLDPQTGAELFRHVVAAGDERVLDVVTAFARDADRVAVGQRDGSLAVFDTRTGERACTLAGDGQPLHAAALRDDGRLGATHDARGTLAVWDLTTCQKLYAAATAGSEEHVREFRFVGTGSFLVQRGGRVTVYAAATGEVRLGVEDPCSADFGDADLSPDETRLVTYCYGPGRGWLRDVPSGELIATLDGIDPYGDVHDRFSRSGDRLTVPADDGDVLVWDARTGELLVRIRDTHRSDWHAPRLADDGATLHLHQGNDAVLTLPATRPGVFAAACRALAGTDARADVRGPCEAAPAPAHIMP</sequence>
<dbReference type="InterPro" id="IPR011009">
    <property type="entry name" value="Kinase-like_dom_sf"/>
</dbReference>
<evidence type="ECO:0000256" key="7">
    <source>
        <dbReference type="PROSITE-ProRule" id="PRU00221"/>
    </source>
</evidence>
<dbReference type="RefSeq" id="WP_269041660.1">
    <property type="nucleotide sequence ID" value="NZ_CP114040.1"/>
</dbReference>
<evidence type="ECO:0000256" key="5">
    <source>
        <dbReference type="ARBA" id="ARBA00022777"/>
    </source>
</evidence>
<dbReference type="PROSITE" id="PS00678">
    <property type="entry name" value="WD_REPEATS_1"/>
    <property type="match status" value="1"/>
</dbReference>
<dbReference type="PROSITE" id="PS50011">
    <property type="entry name" value="PROTEIN_KINASE_DOM"/>
    <property type="match status" value="1"/>
</dbReference>
<dbReference type="InterPro" id="IPR036322">
    <property type="entry name" value="WD40_repeat_dom_sf"/>
</dbReference>
<dbReference type="InterPro" id="IPR000719">
    <property type="entry name" value="Prot_kinase_dom"/>
</dbReference>
<dbReference type="GO" id="GO:0016301">
    <property type="term" value="F:kinase activity"/>
    <property type="evidence" value="ECO:0007669"/>
    <property type="project" value="UniProtKB-KW"/>
</dbReference>
<evidence type="ECO:0000256" key="9">
    <source>
        <dbReference type="SAM" id="MobiDB-lite"/>
    </source>
</evidence>
<dbReference type="Proteomes" id="UP001164459">
    <property type="component" value="Chromosome"/>
</dbReference>
<dbReference type="Gene3D" id="3.30.200.20">
    <property type="entry name" value="Phosphorylase Kinase, domain 1"/>
    <property type="match status" value="1"/>
</dbReference>
<evidence type="ECO:0000259" key="10">
    <source>
        <dbReference type="PROSITE" id="PS50011"/>
    </source>
</evidence>
<dbReference type="InterPro" id="IPR015943">
    <property type="entry name" value="WD40/YVTN_repeat-like_dom_sf"/>
</dbReference>
<name>A0ABY7HJ17_9BACT</name>
<keyword evidence="5 11" id="KW-0418">Kinase</keyword>
<feature type="repeat" description="WD" evidence="7">
    <location>
        <begin position="471"/>
        <end position="502"/>
    </location>
</feature>
<feature type="domain" description="Protein kinase" evidence="10">
    <location>
        <begin position="64"/>
        <end position="337"/>
    </location>
</feature>
<gene>
    <name evidence="11" type="ORF">O0S08_24490</name>
</gene>
<dbReference type="SUPFAM" id="SSF50978">
    <property type="entry name" value="WD40 repeat-like"/>
    <property type="match status" value="1"/>
</dbReference>
<dbReference type="InterPro" id="IPR011047">
    <property type="entry name" value="Quinoprotein_ADH-like_sf"/>
</dbReference>
<dbReference type="PROSITE" id="PS50294">
    <property type="entry name" value="WD_REPEATS_REGION"/>
    <property type="match status" value="1"/>
</dbReference>
<feature type="repeat" description="WD" evidence="7">
    <location>
        <begin position="755"/>
        <end position="796"/>
    </location>
</feature>
<dbReference type="PROSITE" id="PS00107">
    <property type="entry name" value="PROTEIN_KINASE_ATP"/>
    <property type="match status" value="1"/>
</dbReference>
<keyword evidence="4 8" id="KW-0547">Nucleotide-binding</keyword>
<keyword evidence="1 7" id="KW-0853">WD repeat</keyword>
<organism evidence="11 12">
    <name type="scientific">Nannocystis punicea</name>
    <dbReference type="NCBI Taxonomy" id="2995304"/>
    <lineage>
        <taxon>Bacteria</taxon>
        <taxon>Pseudomonadati</taxon>
        <taxon>Myxococcota</taxon>
        <taxon>Polyangia</taxon>
        <taxon>Nannocystales</taxon>
        <taxon>Nannocystaceae</taxon>
        <taxon>Nannocystis</taxon>
    </lineage>
</organism>
<dbReference type="Gene3D" id="1.10.510.10">
    <property type="entry name" value="Transferase(Phosphotransferase) domain 1"/>
    <property type="match status" value="1"/>
</dbReference>
<evidence type="ECO:0000256" key="2">
    <source>
        <dbReference type="ARBA" id="ARBA00022679"/>
    </source>
</evidence>
<dbReference type="PROSITE" id="PS50082">
    <property type="entry name" value="WD_REPEATS_2"/>
    <property type="match status" value="2"/>
</dbReference>
<dbReference type="PANTHER" id="PTHR43289:SF34">
    <property type="entry name" value="SERINE_THREONINE-PROTEIN KINASE YBDM-RELATED"/>
    <property type="match status" value="1"/>
</dbReference>
<dbReference type="Gene3D" id="2.130.10.10">
    <property type="entry name" value="YVTN repeat-like/Quinoprotein amine dehydrogenase"/>
    <property type="match status" value="5"/>
</dbReference>
<feature type="region of interest" description="Disordered" evidence="9">
    <location>
        <begin position="1"/>
        <end position="22"/>
    </location>
</feature>
<dbReference type="CDD" id="cd14014">
    <property type="entry name" value="STKc_PknB_like"/>
    <property type="match status" value="1"/>
</dbReference>
<dbReference type="Pfam" id="PF00069">
    <property type="entry name" value="Pkinase"/>
    <property type="match status" value="1"/>
</dbReference>
<dbReference type="InterPro" id="IPR019775">
    <property type="entry name" value="WD40_repeat_CS"/>
</dbReference>
<keyword evidence="2" id="KW-0808">Transferase</keyword>
<dbReference type="InterPro" id="IPR001680">
    <property type="entry name" value="WD40_rpt"/>
</dbReference>
<evidence type="ECO:0000256" key="1">
    <source>
        <dbReference type="ARBA" id="ARBA00022574"/>
    </source>
</evidence>
<feature type="binding site" evidence="8">
    <location>
        <position position="93"/>
    </location>
    <ligand>
        <name>ATP</name>
        <dbReference type="ChEBI" id="CHEBI:30616"/>
    </ligand>
</feature>
<accession>A0ABY7HJ17</accession>